<organism evidence="3 4">
    <name type="scientific">Bernardetia litoralis (strain ATCC 23117 / DSM 6794 / NBRC 15988 / NCIMB 1366 / Fx l1 / Sio-4)</name>
    <name type="common">Flexibacter litoralis</name>
    <dbReference type="NCBI Taxonomy" id="880071"/>
    <lineage>
        <taxon>Bacteria</taxon>
        <taxon>Pseudomonadati</taxon>
        <taxon>Bacteroidota</taxon>
        <taxon>Cytophagia</taxon>
        <taxon>Cytophagales</taxon>
        <taxon>Bernardetiaceae</taxon>
        <taxon>Bernardetia</taxon>
    </lineage>
</organism>
<keyword evidence="2" id="KW-0812">Transmembrane</keyword>
<keyword evidence="4" id="KW-1185">Reference proteome</keyword>
<feature type="transmembrane region" description="Helical" evidence="2">
    <location>
        <begin position="311"/>
        <end position="331"/>
    </location>
</feature>
<feature type="transmembrane region" description="Helical" evidence="2">
    <location>
        <begin position="166"/>
        <end position="184"/>
    </location>
</feature>
<reference evidence="4" key="1">
    <citation type="submission" date="2012-06" db="EMBL/GenBank/DDBJ databases">
        <title>The complete genome of Flexibacter litoralis DSM 6794.</title>
        <authorList>
            <person name="Lucas S."/>
            <person name="Copeland A."/>
            <person name="Lapidus A."/>
            <person name="Glavina del Rio T."/>
            <person name="Dalin E."/>
            <person name="Tice H."/>
            <person name="Bruce D."/>
            <person name="Goodwin L."/>
            <person name="Pitluck S."/>
            <person name="Peters L."/>
            <person name="Ovchinnikova G."/>
            <person name="Lu M."/>
            <person name="Kyrpides N."/>
            <person name="Mavromatis K."/>
            <person name="Ivanova N."/>
            <person name="Brettin T."/>
            <person name="Detter J.C."/>
            <person name="Han C."/>
            <person name="Larimer F."/>
            <person name="Land M."/>
            <person name="Hauser L."/>
            <person name="Markowitz V."/>
            <person name="Cheng J.-F."/>
            <person name="Hugenholtz P."/>
            <person name="Woyke T."/>
            <person name="Wu D."/>
            <person name="Spring S."/>
            <person name="Lang E."/>
            <person name="Kopitz M."/>
            <person name="Brambilla E."/>
            <person name="Klenk H.-P."/>
            <person name="Eisen J.A."/>
        </authorList>
    </citation>
    <scope>NUCLEOTIDE SEQUENCE [LARGE SCALE GENOMIC DNA]</scope>
    <source>
        <strain evidence="4">ATCC 23117 / DSM 6794 / NBRC 15988 / NCIMB 1366 / Sio-4</strain>
    </source>
</reference>
<dbReference type="Pfam" id="PF11028">
    <property type="entry name" value="TMEM260-like"/>
    <property type="match status" value="1"/>
</dbReference>
<feature type="transmembrane region" description="Helical" evidence="2">
    <location>
        <begin position="196"/>
        <end position="226"/>
    </location>
</feature>
<dbReference type="OrthoDB" id="9807602at2"/>
<evidence type="ECO:0000256" key="1">
    <source>
        <dbReference type="PROSITE-ProRule" id="PRU00339"/>
    </source>
</evidence>
<protein>
    <submittedName>
        <fullName evidence="3">DMT(Drug/metabolite transporter) superfamily permease</fullName>
    </submittedName>
</protein>
<dbReference type="RefSeq" id="WP_014797971.1">
    <property type="nucleotide sequence ID" value="NC_018018.1"/>
</dbReference>
<feature type="transmembrane region" description="Helical" evidence="2">
    <location>
        <begin position="551"/>
        <end position="572"/>
    </location>
</feature>
<evidence type="ECO:0000256" key="2">
    <source>
        <dbReference type="SAM" id="Phobius"/>
    </source>
</evidence>
<evidence type="ECO:0000313" key="4">
    <source>
        <dbReference type="Proteomes" id="UP000006054"/>
    </source>
</evidence>
<dbReference type="eggNOG" id="COG1807">
    <property type="taxonomic scope" value="Bacteria"/>
</dbReference>
<dbReference type="PROSITE" id="PS50005">
    <property type="entry name" value="TPR"/>
    <property type="match status" value="1"/>
</dbReference>
<feature type="transmembrane region" description="Helical" evidence="2">
    <location>
        <begin position="6"/>
        <end position="24"/>
    </location>
</feature>
<keyword evidence="2" id="KW-0472">Membrane</keyword>
<feature type="transmembrane region" description="Helical" evidence="2">
    <location>
        <begin position="498"/>
        <end position="514"/>
    </location>
</feature>
<accession>I4AKN9</accession>
<evidence type="ECO:0000313" key="3">
    <source>
        <dbReference type="EMBL" id="AFM04524.1"/>
    </source>
</evidence>
<keyword evidence="1" id="KW-0802">TPR repeat</keyword>
<dbReference type="InterPro" id="IPR052724">
    <property type="entry name" value="GT117_domain-containing"/>
</dbReference>
<feature type="transmembrane region" description="Helical" evidence="2">
    <location>
        <begin position="238"/>
        <end position="257"/>
    </location>
</feature>
<dbReference type="InterPro" id="IPR019734">
    <property type="entry name" value="TPR_rpt"/>
</dbReference>
<feature type="transmembrane region" description="Helical" evidence="2">
    <location>
        <begin position="520"/>
        <end position="539"/>
    </location>
</feature>
<proteinExistence type="predicted"/>
<feature type="transmembrane region" description="Helical" evidence="2">
    <location>
        <begin position="269"/>
        <end position="299"/>
    </location>
</feature>
<dbReference type="PANTHER" id="PTHR16214">
    <property type="entry name" value="TRANSMEMBRANE PROTEIN 260"/>
    <property type="match status" value="1"/>
</dbReference>
<gene>
    <name evidence="3" type="ordered locus">Fleli_2143</name>
</gene>
<feature type="transmembrane region" description="Helical" evidence="2">
    <location>
        <begin position="75"/>
        <end position="101"/>
    </location>
</feature>
<dbReference type="HOGENOM" id="CLU_005363_0_0_10"/>
<dbReference type="InterPro" id="IPR021280">
    <property type="entry name" value="TMEM260-like"/>
</dbReference>
<name>I4AKN9_BERLS</name>
<dbReference type="AlphaFoldDB" id="I4AKN9"/>
<sequence length="1059" mass="120975">MGFNRLNTIVGWLIFLIATTVYVLTLENTASFWDCGEFIAVSYKLMAPHPPGAPFFLLVGRIFSLFALGDVLEVAFWINMLSALCSSFSILFLFWTITMLARRIVRPSLQKVMDAKTEKDLKQGLEAQENDYTLAQKIMVLGSGAIGALAYTFSDSFWFSAAEAEVYGMSSFFTAIVVWAIFKWERIDDERDSNRWLIFIAYLVGLSIGVHLLNLLALPALAYVYYFKKYKTESRLGWIMTFLAGTGIVVLITYGVIPGLPTIAAKFEVAFVNTFGLPFGSGALFFAIAFVAALVWGIIYSIKKQNVPLNTALISFAFIMIGYSTYSLILIRSNADTPINENSPKDIMSFVSYLKREQYGDRPLVYGRTFASERTGQDIGAAIYRKGEEKYEAFDHKFKVTYDPKGNMLMPRIYSQSGNHPQLYKEKLNLQDGERPTFVDNVKFLFSYQFGHMYFRYFMWNFAGRQGDDKEVGWLHPFEDLGKELPVDLATNKARDNFYMLPLILGIIGFIFQANKDQKGWWVTFLIFFIMGIGLVLYLNSPPVEPRERDYVYVGSFYAFSIWIGLGMLAIAEFLRKYTSGMAASSTALAVAMIIPTIMGVKGWDNHNRTGRYLSVDQARNTLAACEPNAILFTGGDNDTFPLWYVQDVEGFRTDVRVAVLSYFATDWYADQMTSKVNDSEPIPISLERKDYIQGKNDYLPYVGSRDGSEDKNINQPVNLETYIELLKKQDPRVMVQLQDGSSTGKLLSKKFALAIDKQDVLSKGFIPKGKENRIVDVMEFDIKGNNIYKNDLLLLDLIATNKWERPIYFNQTSANTINFNLREYLQMDGMVYRLMPIAAQDNGDLGEVNFEEMKKAVDEFQFRGMQTEGYYDDEYKKFGAQFRQVYFRLAQEYFERGDKEKAVETMDKAFEQLPVMNVPYSYYEPYFVQLYHMAEADDKAIALAEDISSRAMGNLNFVYSNNLNQFNYSDMVQRSSIQMRVLMQVYRQLDAMTTQEIQRLEAKKSIMKEEGKVVVDNDGNEVKLEFSDTDQTRLDSLKKRQAIFTDAIQKYSAAGGMQ</sequence>
<feature type="transmembrane region" description="Helical" evidence="2">
    <location>
        <begin position="138"/>
        <end position="154"/>
    </location>
</feature>
<dbReference type="PATRIC" id="fig|880071.3.peg.2129"/>
<dbReference type="STRING" id="880071.Fleli_2143"/>
<dbReference type="Proteomes" id="UP000006054">
    <property type="component" value="Chromosome"/>
</dbReference>
<dbReference type="KEGG" id="fli:Fleli_2143"/>
<dbReference type="PANTHER" id="PTHR16214:SF3">
    <property type="entry name" value="TRANSMEMBRANE PROTEIN 260"/>
    <property type="match status" value="1"/>
</dbReference>
<dbReference type="EMBL" id="CP003345">
    <property type="protein sequence ID" value="AFM04524.1"/>
    <property type="molecule type" value="Genomic_DNA"/>
</dbReference>
<feature type="repeat" description="TPR" evidence="1">
    <location>
        <begin position="884"/>
        <end position="917"/>
    </location>
</feature>
<keyword evidence="2" id="KW-1133">Transmembrane helix</keyword>